<proteinExistence type="predicted"/>
<dbReference type="Proteomes" id="UP001415857">
    <property type="component" value="Unassembled WGS sequence"/>
</dbReference>
<evidence type="ECO:0000313" key="2">
    <source>
        <dbReference type="EMBL" id="KAK9290890.1"/>
    </source>
</evidence>
<keyword evidence="1" id="KW-0472">Membrane</keyword>
<accession>A0AAP0X9R2</accession>
<protein>
    <submittedName>
        <fullName evidence="2">Uncharacterized protein</fullName>
    </submittedName>
</protein>
<dbReference type="AlphaFoldDB" id="A0AAP0X9R2"/>
<organism evidence="2 3">
    <name type="scientific">Liquidambar formosana</name>
    <name type="common">Formosan gum</name>
    <dbReference type="NCBI Taxonomy" id="63359"/>
    <lineage>
        <taxon>Eukaryota</taxon>
        <taxon>Viridiplantae</taxon>
        <taxon>Streptophyta</taxon>
        <taxon>Embryophyta</taxon>
        <taxon>Tracheophyta</taxon>
        <taxon>Spermatophyta</taxon>
        <taxon>Magnoliopsida</taxon>
        <taxon>eudicotyledons</taxon>
        <taxon>Gunneridae</taxon>
        <taxon>Pentapetalae</taxon>
        <taxon>Saxifragales</taxon>
        <taxon>Altingiaceae</taxon>
        <taxon>Liquidambar</taxon>
    </lineage>
</organism>
<reference evidence="2 3" key="1">
    <citation type="journal article" date="2024" name="Plant J.">
        <title>Genome sequences and population genomics reveal climatic adaptation and genomic divergence between two closely related sweetgum species.</title>
        <authorList>
            <person name="Xu W.Q."/>
            <person name="Ren C.Q."/>
            <person name="Zhang X.Y."/>
            <person name="Comes H.P."/>
            <person name="Liu X.H."/>
            <person name="Li Y.G."/>
            <person name="Kettle C.J."/>
            <person name="Jalonen R."/>
            <person name="Gaisberger H."/>
            <person name="Ma Y.Z."/>
            <person name="Qiu Y.X."/>
        </authorList>
    </citation>
    <scope>NUCLEOTIDE SEQUENCE [LARGE SCALE GENOMIC DNA]</scope>
    <source>
        <strain evidence="2">Hangzhou</strain>
    </source>
</reference>
<evidence type="ECO:0000313" key="3">
    <source>
        <dbReference type="Proteomes" id="UP001415857"/>
    </source>
</evidence>
<keyword evidence="1" id="KW-0812">Transmembrane</keyword>
<gene>
    <name evidence="2" type="ORF">L1049_009069</name>
</gene>
<evidence type="ECO:0000256" key="1">
    <source>
        <dbReference type="SAM" id="Phobius"/>
    </source>
</evidence>
<keyword evidence="1" id="KW-1133">Transmembrane helix</keyword>
<dbReference type="EMBL" id="JBBPBK010000002">
    <property type="protein sequence ID" value="KAK9290890.1"/>
    <property type="molecule type" value="Genomic_DNA"/>
</dbReference>
<keyword evidence="3" id="KW-1185">Reference proteome</keyword>
<comment type="caution">
    <text evidence="2">The sequence shown here is derived from an EMBL/GenBank/DDBJ whole genome shotgun (WGS) entry which is preliminary data.</text>
</comment>
<sequence>MSGVPCRSIFGPKMMEIVEKSQEITRERDGLRFSLLCSGKDKEMLEKFLLPEEFGESEMSLVVVVGMGGLGNITFLVLAIEIAYIIHMF</sequence>
<name>A0AAP0X9R2_LIQFO</name>
<feature type="transmembrane region" description="Helical" evidence="1">
    <location>
        <begin position="59"/>
        <end position="86"/>
    </location>
</feature>